<proteinExistence type="inferred from homology"/>
<gene>
    <name evidence="3" type="ORF">IAA52_13600</name>
</gene>
<keyword evidence="1" id="KW-0224">Dipeptidase</keyword>
<dbReference type="InterPro" id="IPR005322">
    <property type="entry name" value="Peptidase_C69"/>
</dbReference>
<keyword evidence="1" id="KW-0378">Hydrolase</keyword>
<dbReference type="EMBL" id="DVFZ01000127">
    <property type="protein sequence ID" value="HIQ84119.1"/>
    <property type="molecule type" value="Genomic_DNA"/>
</dbReference>
<dbReference type="Gene3D" id="3.60.60.10">
    <property type="entry name" value="Penicillin V Acylase, Chain A"/>
    <property type="match status" value="1"/>
</dbReference>
<dbReference type="PROSITE" id="PS51257">
    <property type="entry name" value="PROKAR_LIPOPROTEIN"/>
    <property type="match status" value="1"/>
</dbReference>
<dbReference type="GO" id="GO:0016805">
    <property type="term" value="F:dipeptidase activity"/>
    <property type="evidence" value="ECO:0007669"/>
    <property type="project" value="UniProtKB-KW"/>
</dbReference>
<dbReference type="AlphaFoldDB" id="A0A9D0ZRF7"/>
<keyword evidence="1" id="KW-0645">Protease</keyword>
<evidence type="ECO:0000256" key="2">
    <source>
        <dbReference type="SAM" id="SignalP"/>
    </source>
</evidence>
<feature type="signal peptide" evidence="2">
    <location>
        <begin position="1"/>
        <end position="27"/>
    </location>
</feature>
<dbReference type="Pfam" id="PF03577">
    <property type="entry name" value="Peptidase_C69"/>
    <property type="match status" value="1"/>
</dbReference>
<dbReference type="PANTHER" id="PTHR12994:SF17">
    <property type="entry name" value="LD30995P"/>
    <property type="match status" value="1"/>
</dbReference>
<organism evidence="3 4">
    <name type="scientific">Candidatus Pullichristensenella stercorigallinarum</name>
    <dbReference type="NCBI Taxonomy" id="2840909"/>
    <lineage>
        <taxon>Bacteria</taxon>
        <taxon>Bacillati</taxon>
        <taxon>Bacillota</taxon>
        <taxon>Clostridia</taxon>
        <taxon>Candidatus Pullichristensenella</taxon>
    </lineage>
</organism>
<dbReference type="Proteomes" id="UP000824260">
    <property type="component" value="Unassembled WGS sequence"/>
</dbReference>
<reference evidence="3" key="2">
    <citation type="journal article" date="2021" name="PeerJ">
        <title>Extensive microbial diversity within the chicken gut microbiome revealed by metagenomics and culture.</title>
        <authorList>
            <person name="Gilroy R."/>
            <person name="Ravi A."/>
            <person name="Getino M."/>
            <person name="Pursley I."/>
            <person name="Horton D.L."/>
            <person name="Alikhan N.F."/>
            <person name="Baker D."/>
            <person name="Gharbi K."/>
            <person name="Hall N."/>
            <person name="Watson M."/>
            <person name="Adriaenssens E.M."/>
            <person name="Foster-Nyarko E."/>
            <person name="Jarju S."/>
            <person name="Secka A."/>
            <person name="Antonio M."/>
            <person name="Oren A."/>
            <person name="Chaudhuri R.R."/>
            <person name="La Ragione R."/>
            <person name="Hildebrand F."/>
            <person name="Pallen M.J."/>
        </authorList>
    </citation>
    <scope>NUCLEOTIDE SEQUENCE</scope>
    <source>
        <strain evidence="3">ChiSjej6B24-2974</strain>
    </source>
</reference>
<dbReference type="PANTHER" id="PTHR12994">
    <property type="entry name" value="SECERNIN"/>
    <property type="match status" value="1"/>
</dbReference>
<protein>
    <recommendedName>
        <fullName evidence="1">Dipeptidase</fullName>
        <ecNumber evidence="1">3.4.-.-</ecNumber>
    </recommendedName>
</protein>
<dbReference type="GO" id="GO:0070004">
    <property type="term" value="F:cysteine-type exopeptidase activity"/>
    <property type="evidence" value="ECO:0007669"/>
    <property type="project" value="InterPro"/>
</dbReference>
<evidence type="ECO:0000256" key="1">
    <source>
        <dbReference type="RuleBase" id="RU364089"/>
    </source>
</evidence>
<feature type="chain" id="PRO_5038526998" description="Dipeptidase" evidence="2">
    <location>
        <begin position="28"/>
        <end position="519"/>
    </location>
</feature>
<dbReference type="GO" id="GO:0006508">
    <property type="term" value="P:proteolysis"/>
    <property type="evidence" value="ECO:0007669"/>
    <property type="project" value="UniProtKB-KW"/>
</dbReference>
<reference evidence="3" key="1">
    <citation type="submission" date="2020-10" db="EMBL/GenBank/DDBJ databases">
        <authorList>
            <person name="Gilroy R."/>
        </authorList>
    </citation>
    <scope>NUCLEOTIDE SEQUENCE</scope>
    <source>
        <strain evidence="3">ChiSjej6B24-2974</strain>
    </source>
</reference>
<evidence type="ECO:0000313" key="4">
    <source>
        <dbReference type="Proteomes" id="UP000824260"/>
    </source>
</evidence>
<keyword evidence="2" id="KW-0732">Signal</keyword>
<accession>A0A9D0ZRF7</accession>
<evidence type="ECO:0000313" key="3">
    <source>
        <dbReference type="EMBL" id="HIQ84119.1"/>
    </source>
</evidence>
<sequence>MATSKLKLLTALALVLALCLSSVGALACTSIYVGSDLTADGSTIFARSEDISNSYNKLFYVSPAGKHTAGEAYNGCYGFTYTFTHDSYAYTAFSDDNGSGVCPDCGGTHAHTPYEAGGTNEMGVTVSATETIGGTDAVYEADPYEDAGIEEAEIVTVLLSEAATAREGVELLLSIYDGAGCCGGSGLFIADQDETWYIENVTGHQYIAVKLSSSMVLSQPNMAIIGLIDLDDTENVIASENLIAVAQEAGSYVGDAEANTIDYVASYCGDQEANSRMVSALAYFNAETASDTPATSDYTISNVDAEGNIVPMYTNITLDHAYSIEDVVNYYRIDGIGSTRNLETHIFQIFAEDGVTDTVEWVAMDDAVYSPFVPYYPMLTTDTYAAYQLSTDEAAFTEEEPVDADVYYATTTTVRTEEGRETVEGFRALPENWAGSMYWTFDALSNLVEYGNLTDEQIAEVDAQVEAMQAQCYEAYASLQSAVAEAESDEAAAEAVTAVSADTAAAMHAAAVELVNSLK</sequence>
<dbReference type="EC" id="3.4.-.-" evidence="1"/>
<comment type="similarity">
    <text evidence="1">Belongs to the peptidase C69 family.</text>
</comment>
<name>A0A9D0ZRF7_9FIRM</name>
<comment type="caution">
    <text evidence="3">The sequence shown here is derived from an EMBL/GenBank/DDBJ whole genome shotgun (WGS) entry which is preliminary data.</text>
</comment>
<comment type="catalytic activity">
    <reaction evidence="1">
        <text>an L-aminoacyl-L-amino acid + H2O = 2 an L-alpha-amino acid</text>
        <dbReference type="Rhea" id="RHEA:48940"/>
        <dbReference type="ChEBI" id="CHEBI:15377"/>
        <dbReference type="ChEBI" id="CHEBI:59869"/>
        <dbReference type="ChEBI" id="CHEBI:77460"/>
    </reaction>
</comment>